<proteinExistence type="predicted"/>
<comment type="caution">
    <text evidence="1">The sequence shown here is derived from an EMBL/GenBank/DDBJ whole genome shotgun (WGS) entry which is preliminary data.</text>
</comment>
<evidence type="ECO:0000313" key="2">
    <source>
        <dbReference type="Proteomes" id="UP000321424"/>
    </source>
</evidence>
<organism evidence="1 2">
    <name type="scientific">Nocardia ninae NBRC 108245</name>
    <dbReference type="NCBI Taxonomy" id="1210091"/>
    <lineage>
        <taxon>Bacteria</taxon>
        <taxon>Bacillati</taxon>
        <taxon>Actinomycetota</taxon>
        <taxon>Actinomycetes</taxon>
        <taxon>Mycobacteriales</taxon>
        <taxon>Nocardiaceae</taxon>
        <taxon>Nocardia</taxon>
    </lineage>
</organism>
<dbReference type="EMBL" id="BJXA01000028">
    <property type="protein sequence ID" value="GEM39809.1"/>
    <property type="molecule type" value="Genomic_DNA"/>
</dbReference>
<dbReference type="Proteomes" id="UP000321424">
    <property type="component" value="Unassembled WGS sequence"/>
</dbReference>
<dbReference type="Pfam" id="PF14085">
    <property type="entry name" value="DUF4265"/>
    <property type="match status" value="1"/>
</dbReference>
<dbReference type="InterPro" id="IPR025361">
    <property type="entry name" value="DUF4265"/>
</dbReference>
<accession>A0A511MGU4</accession>
<evidence type="ECO:0008006" key="3">
    <source>
        <dbReference type="Google" id="ProtNLM"/>
    </source>
</evidence>
<name>A0A511MGU4_9NOCA</name>
<protein>
    <recommendedName>
        <fullName evidence="3">DUF4265 domain-containing protein</fullName>
    </recommendedName>
</protein>
<reference evidence="1 2" key="1">
    <citation type="submission" date="2019-07" db="EMBL/GenBank/DDBJ databases">
        <title>Whole genome shotgun sequence of Nocardia ninae NBRC 108245.</title>
        <authorList>
            <person name="Hosoyama A."/>
            <person name="Uohara A."/>
            <person name="Ohji S."/>
            <person name="Ichikawa N."/>
        </authorList>
    </citation>
    <scope>NUCLEOTIDE SEQUENCE [LARGE SCALE GENOMIC DNA]</scope>
    <source>
        <strain evidence="1 2">NBRC 108245</strain>
    </source>
</reference>
<gene>
    <name evidence="1" type="ORF">NN4_43280</name>
</gene>
<sequence length="101" mass="11197">MEPDDEGVLWVGKTVEPSQNCTIRLIVLKDDGSAATRESVLKAFHRLCTTGDGIERYRMVALDVPPEADLPKIRKLLEHGAGQGWWHWERGGGTAAWKVTA</sequence>
<dbReference type="AlphaFoldDB" id="A0A511MGU4"/>
<evidence type="ECO:0000313" key="1">
    <source>
        <dbReference type="EMBL" id="GEM39809.1"/>
    </source>
</evidence>
<keyword evidence="2" id="KW-1185">Reference proteome</keyword>